<organism evidence="2 3">
    <name type="scientific">Geovibrio thiophilus</name>
    <dbReference type="NCBI Taxonomy" id="139438"/>
    <lineage>
        <taxon>Bacteria</taxon>
        <taxon>Pseudomonadati</taxon>
        <taxon>Deferribacterota</taxon>
        <taxon>Deferribacteres</taxon>
        <taxon>Deferribacterales</taxon>
        <taxon>Geovibrionaceae</taxon>
        <taxon>Geovibrio</taxon>
    </lineage>
</organism>
<dbReference type="Pfam" id="PF07238">
    <property type="entry name" value="PilZ"/>
    <property type="match status" value="1"/>
</dbReference>
<dbReference type="Proteomes" id="UP000287502">
    <property type="component" value="Chromosome"/>
</dbReference>
<accession>A0A410JX33</accession>
<evidence type="ECO:0000259" key="1">
    <source>
        <dbReference type="Pfam" id="PF07238"/>
    </source>
</evidence>
<evidence type="ECO:0000313" key="3">
    <source>
        <dbReference type="Proteomes" id="UP000287502"/>
    </source>
</evidence>
<gene>
    <name evidence="2" type="ORF">EP073_04680</name>
</gene>
<dbReference type="RefSeq" id="WP_128466011.1">
    <property type="nucleotide sequence ID" value="NZ_CP035108.1"/>
</dbReference>
<dbReference type="InterPro" id="IPR009875">
    <property type="entry name" value="PilZ_domain"/>
</dbReference>
<dbReference type="KEGG" id="gtl:EP073_04680"/>
<dbReference type="GO" id="GO:0035438">
    <property type="term" value="F:cyclic-di-GMP binding"/>
    <property type="evidence" value="ECO:0007669"/>
    <property type="project" value="InterPro"/>
</dbReference>
<proteinExistence type="predicted"/>
<evidence type="ECO:0000313" key="2">
    <source>
        <dbReference type="EMBL" id="QAR32724.1"/>
    </source>
</evidence>
<dbReference type="OrthoDB" id="9798509at2"/>
<keyword evidence="3" id="KW-1185">Reference proteome</keyword>
<protein>
    <submittedName>
        <fullName evidence="2">PilZ domain-containing protein</fullName>
    </submittedName>
</protein>
<reference evidence="2 3" key="1">
    <citation type="submission" date="2019-01" db="EMBL/GenBank/DDBJ databases">
        <title>Geovibrio thiophilus DSM 11263, complete genome.</title>
        <authorList>
            <person name="Spring S."/>
            <person name="Bunk B."/>
            <person name="Sproer C."/>
        </authorList>
    </citation>
    <scope>NUCLEOTIDE SEQUENCE [LARGE SCALE GENOMIC DNA]</scope>
    <source>
        <strain evidence="2 3">DSM 11263</strain>
    </source>
</reference>
<dbReference type="AlphaFoldDB" id="A0A410JX33"/>
<feature type="domain" description="PilZ" evidence="1">
    <location>
        <begin position="15"/>
        <end position="131"/>
    </location>
</feature>
<name>A0A410JX33_9BACT</name>
<sequence>MTELQETSESVMTNRRNFIRAKVAIKMCGFFFEEGDDGSRAYSGGCFMSKTLDMSEGGMQIIHNGSLKPGDIVELRTKNAITFPKCMKCDHYYNMRSKIELQPLTVRIVWAQGSRCGLEYIRLSNFNRNVISKIVWHKHIEEIKNTKEPKQ</sequence>
<dbReference type="EMBL" id="CP035108">
    <property type="protein sequence ID" value="QAR32724.1"/>
    <property type="molecule type" value="Genomic_DNA"/>
</dbReference>